<feature type="compositionally biased region" description="Polar residues" evidence="1">
    <location>
        <begin position="95"/>
        <end position="110"/>
    </location>
</feature>
<evidence type="ECO:0000256" key="2">
    <source>
        <dbReference type="SAM" id="Phobius"/>
    </source>
</evidence>
<organism evidence="3 4">
    <name type="scientific">Ceratocystis pirilliformis</name>
    <dbReference type="NCBI Taxonomy" id="259994"/>
    <lineage>
        <taxon>Eukaryota</taxon>
        <taxon>Fungi</taxon>
        <taxon>Dikarya</taxon>
        <taxon>Ascomycota</taxon>
        <taxon>Pezizomycotina</taxon>
        <taxon>Sordariomycetes</taxon>
        <taxon>Hypocreomycetidae</taxon>
        <taxon>Microascales</taxon>
        <taxon>Ceratocystidaceae</taxon>
        <taxon>Ceratocystis</taxon>
    </lineage>
</organism>
<comment type="caution">
    <text evidence="3">The sequence shown here is derived from an EMBL/GenBank/DDBJ whole genome shotgun (WGS) entry which is preliminary data.</text>
</comment>
<feature type="region of interest" description="Disordered" evidence="1">
    <location>
        <begin position="69"/>
        <end position="111"/>
    </location>
</feature>
<dbReference type="EMBL" id="JAWDJO010000073">
    <property type="protein sequence ID" value="KAL1895377.1"/>
    <property type="molecule type" value="Genomic_DNA"/>
</dbReference>
<keyword evidence="2" id="KW-0812">Transmembrane</keyword>
<evidence type="ECO:0000313" key="3">
    <source>
        <dbReference type="EMBL" id="KAL1895377.1"/>
    </source>
</evidence>
<keyword evidence="2" id="KW-1133">Transmembrane helix</keyword>
<feature type="transmembrane region" description="Helical" evidence="2">
    <location>
        <begin position="240"/>
        <end position="259"/>
    </location>
</feature>
<proteinExistence type="predicted"/>
<evidence type="ECO:0000256" key="1">
    <source>
        <dbReference type="SAM" id="MobiDB-lite"/>
    </source>
</evidence>
<evidence type="ECO:0000313" key="4">
    <source>
        <dbReference type="Proteomes" id="UP001583280"/>
    </source>
</evidence>
<protein>
    <submittedName>
        <fullName evidence="3">Uncharacterized protein</fullName>
    </submittedName>
</protein>
<keyword evidence="2" id="KW-0472">Membrane</keyword>
<name>A0ABR3Z586_9PEZI</name>
<gene>
    <name evidence="3" type="ORF">Cpir12675_003238</name>
</gene>
<sequence>MTVLALHRPLVPSPLNPDHKAIAFGPRRAHRKIVISRRSANISPTQHLQRRKASEAFNAHVIATSLAVSPAPQPPSFSSPFQSQSQPRPLRRTAAASSSRPKNAHSHTSSAHALEEELAAMTEPLASFDDPSDGSKASASESSYALKTRLVSSSAAAELLSSPLAALLHILPLPLVSLFVLRFPGSKNSYNPAVTKKDRDVVAEDTSFLQDAADLEECRAGEIAGAATGYLPLVLTMRRLMAALGFLCLYALMQFEPLIRRPTRSYA</sequence>
<accession>A0ABR3Z586</accession>
<dbReference type="Proteomes" id="UP001583280">
    <property type="component" value="Unassembled WGS sequence"/>
</dbReference>
<keyword evidence="4" id="KW-1185">Reference proteome</keyword>
<feature type="compositionally biased region" description="Low complexity" evidence="1">
    <location>
        <begin position="78"/>
        <end position="87"/>
    </location>
</feature>
<reference evidence="3 4" key="1">
    <citation type="journal article" date="2024" name="IMA Fungus">
        <title>IMA Genome - F19 : A genome assembly and annotation guide to empower mycologists, including annotated draft genome sequences of Ceratocystis pirilliformis, Diaporthe australafricana, Fusarium ophioides, Paecilomyces lecythidis, and Sporothrix stenoceras.</title>
        <authorList>
            <person name="Aylward J."/>
            <person name="Wilson A.M."/>
            <person name="Visagie C.M."/>
            <person name="Spraker J."/>
            <person name="Barnes I."/>
            <person name="Buitendag C."/>
            <person name="Ceriani C."/>
            <person name="Del Mar Angel L."/>
            <person name="du Plessis D."/>
            <person name="Fuchs T."/>
            <person name="Gasser K."/>
            <person name="Kramer D."/>
            <person name="Li W."/>
            <person name="Munsamy K."/>
            <person name="Piso A."/>
            <person name="Price J.L."/>
            <person name="Sonnekus B."/>
            <person name="Thomas C."/>
            <person name="van der Nest A."/>
            <person name="van Dijk A."/>
            <person name="van Heerden A."/>
            <person name="van Vuuren N."/>
            <person name="Yilmaz N."/>
            <person name="Duong T.A."/>
            <person name="van der Merwe N.A."/>
            <person name="Wingfield M.J."/>
            <person name="Wingfield B.D."/>
        </authorList>
    </citation>
    <scope>NUCLEOTIDE SEQUENCE [LARGE SCALE GENOMIC DNA]</scope>
    <source>
        <strain evidence="3 4">CMW 12675</strain>
    </source>
</reference>